<dbReference type="InterPro" id="IPR022935">
    <property type="entry name" value="ClpS"/>
</dbReference>
<evidence type="ECO:0000313" key="2">
    <source>
        <dbReference type="EMBL" id="ROR66603.1"/>
    </source>
</evidence>
<keyword evidence="3" id="KW-1185">Reference proteome</keyword>
<protein>
    <submittedName>
        <fullName evidence="2">ATP-dependent Clp protease adaptor protein ClpS</fullName>
    </submittedName>
</protein>
<dbReference type="AlphaFoldDB" id="A0A3N2AU94"/>
<proteinExistence type="predicted"/>
<dbReference type="Gene3D" id="3.30.1390.10">
    <property type="match status" value="1"/>
</dbReference>
<name>A0A3N2AU94_9MICO</name>
<comment type="caution">
    <text evidence="2">The sequence shown here is derived from an EMBL/GenBank/DDBJ whole genome shotgun (WGS) entry which is preliminary data.</text>
</comment>
<gene>
    <name evidence="2" type="ORF">EDD26_1994</name>
</gene>
<dbReference type="Pfam" id="PF02617">
    <property type="entry name" value="ClpS"/>
    <property type="match status" value="1"/>
</dbReference>
<dbReference type="InterPro" id="IPR014719">
    <property type="entry name" value="Ribosomal_bL12_C/ClpS-like"/>
</dbReference>
<dbReference type="PANTHER" id="PTHR33473">
    <property type="entry name" value="ATP-DEPENDENT CLP PROTEASE ADAPTER PROTEIN CLPS1, CHLOROPLASTIC"/>
    <property type="match status" value="1"/>
</dbReference>
<reference evidence="2 3" key="1">
    <citation type="submission" date="2018-11" db="EMBL/GenBank/DDBJ databases">
        <title>Sequencing the genomes of 1000 actinobacteria strains.</title>
        <authorList>
            <person name="Klenk H.-P."/>
        </authorList>
    </citation>
    <scope>NUCLEOTIDE SEQUENCE [LARGE SCALE GENOMIC DNA]</scope>
    <source>
        <strain evidence="2 3">DSM 9580</strain>
    </source>
</reference>
<keyword evidence="2" id="KW-0378">Hydrolase</keyword>
<organism evidence="2 3">
    <name type="scientific">Agrococcus jenensis</name>
    <dbReference type="NCBI Taxonomy" id="46353"/>
    <lineage>
        <taxon>Bacteria</taxon>
        <taxon>Bacillati</taxon>
        <taxon>Actinomycetota</taxon>
        <taxon>Actinomycetes</taxon>
        <taxon>Micrococcales</taxon>
        <taxon>Microbacteriaceae</taxon>
        <taxon>Agrococcus</taxon>
    </lineage>
</organism>
<accession>A0A3N2AU94</accession>
<evidence type="ECO:0000259" key="1">
    <source>
        <dbReference type="Pfam" id="PF02617"/>
    </source>
</evidence>
<keyword evidence="2" id="KW-0645">Protease</keyword>
<feature type="domain" description="Adaptor protein ClpS core" evidence="1">
    <location>
        <begin position="7"/>
        <end position="73"/>
    </location>
</feature>
<dbReference type="InterPro" id="IPR003769">
    <property type="entry name" value="ClpS_core"/>
</dbReference>
<dbReference type="Proteomes" id="UP000275456">
    <property type="component" value="Unassembled WGS sequence"/>
</dbReference>
<dbReference type="EMBL" id="RKHJ01000001">
    <property type="protein sequence ID" value="ROR66603.1"/>
    <property type="molecule type" value="Genomic_DNA"/>
</dbReference>
<dbReference type="SUPFAM" id="SSF54736">
    <property type="entry name" value="ClpS-like"/>
    <property type="match status" value="1"/>
</dbReference>
<dbReference type="GO" id="GO:0006508">
    <property type="term" value="P:proteolysis"/>
    <property type="evidence" value="ECO:0007669"/>
    <property type="project" value="UniProtKB-KW"/>
</dbReference>
<evidence type="ECO:0000313" key="3">
    <source>
        <dbReference type="Proteomes" id="UP000275456"/>
    </source>
</evidence>
<dbReference type="RefSeq" id="WP_123697572.1">
    <property type="nucleotide sequence ID" value="NZ_RKHJ01000001.1"/>
</dbReference>
<dbReference type="GO" id="GO:0030163">
    <property type="term" value="P:protein catabolic process"/>
    <property type="evidence" value="ECO:0007669"/>
    <property type="project" value="InterPro"/>
</dbReference>
<dbReference type="GO" id="GO:0008233">
    <property type="term" value="F:peptidase activity"/>
    <property type="evidence" value="ECO:0007669"/>
    <property type="project" value="UniProtKB-KW"/>
</dbReference>
<sequence length="85" mass="9551">MSEVEQPSDTWSTVLWDDEVTLQPYVVHVLMHRFGLTRERALELMELAQRDGRAVVAHGAREEQEMHVAGLHGDGLLATLERAAS</sequence>
<dbReference type="OrthoDB" id="162238at2"/>
<dbReference type="PANTHER" id="PTHR33473:SF19">
    <property type="entry name" value="ATP-DEPENDENT CLP PROTEASE ADAPTER PROTEIN CLPS"/>
    <property type="match status" value="1"/>
</dbReference>